<evidence type="ECO:0000256" key="8">
    <source>
        <dbReference type="ARBA" id="ARBA00023002"/>
    </source>
</evidence>
<dbReference type="InterPro" id="IPR046373">
    <property type="entry name" value="Acyl-CoA_Oxase/DH_mid-dom_sf"/>
</dbReference>
<gene>
    <name evidence="15" type="ORF">CLV92_11786</name>
</gene>
<dbReference type="Gene3D" id="1.20.140.10">
    <property type="entry name" value="Butyryl-CoA Dehydrogenase, subunit A, domain 3"/>
    <property type="match status" value="2"/>
</dbReference>
<dbReference type="SUPFAM" id="SSF47203">
    <property type="entry name" value="Acyl-CoA dehydrogenase C-terminal domain-like"/>
    <property type="match status" value="2"/>
</dbReference>
<evidence type="ECO:0000259" key="14">
    <source>
        <dbReference type="Pfam" id="PF22924"/>
    </source>
</evidence>
<evidence type="ECO:0000256" key="1">
    <source>
        <dbReference type="ARBA" id="ARBA00001974"/>
    </source>
</evidence>
<dbReference type="InterPro" id="IPR036250">
    <property type="entry name" value="AcylCo_DH-like_C"/>
</dbReference>
<keyword evidence="16" id="KW-1185">Reference proteome</keyword>
<dbReference type="InterPro" id="IPR002655">
    <property type="entry name" value="Acyl-CoA_oxidase_C"/>
</dbReference>
<evidence type="ECO:0000256" key="7">
    <source>
        <dbReference type="ARBA" id="ARBA00022832"/>
    </source>
</evidence>
<comment type="caution">
    <text evidence="15">The sequence shown here is derived from an EMBL/GenBank/DDBJ whole genome shotgun (WGS) entry which is preliminary data.</text>
</comment>
<dbReference type="OrthoDB" id="1144545at2"/>
<comment type="subcellular location">
    <subcellularLocation>
        <location evidence="2">Peroxisome</location>
    </subcellularLocation>
</comment>
<dbReference type="Gene3D" id="2.40.110.10">
    <property type="entry name" value="Butyryl-CoA Dehydrogenase, subunit A, domain 2"/>
    <property type="match status" value="1"/>
</dbReference>
<dbReference type="Proteomes" id="UP000239485">
    <property type="component" value="Unassembled WGS sequence"/>
</dbReference>
<dbReference type="EC" id="1.3.3.6" evidence="4"/>
<keyword evidence="10" id="KW-0576">Peroxisome</keyword>
<dbReference type="EMBL" id="PTJD01000017">
    <property type="protein sequence ID" value="PPK92121.1"/>
    <property type="molecule type" value="Genomic_DNA"/>
</dbReference>
<keyword evidence="8" id="KW-0560">Oxidoreductase</keyword>
<evidence type="ECO:0000313" key="16">
    <source>
        <dbReference type="Proteomes" id="UP000239485"/>
    </source>
</evidence>
<keyword evidence="5" id="KW-0285">Flavoprotein</keyword>
<dbReference type="GO" id="GO:0005504">
    <property type="term" value="F:fatty acid binding"/>
    <property type="evidence" value="ECO:0007669"/>
    <property type="project" value="TreeGrafter"/>
</dbReference>
<evidence type="ECO:0000256" key="6">
    <source>
        <dbReference type="ARBA" id="ARBA00022827"/>
    </source>
</evidence>
<protein>
    <recommendedName>
        <fullName evidence="4">acyl-CoA oxidase</fullName>
        <ecNumber evidence="4">1.3.3.6</ecNumber>
    </recommendedName>
</protein>
<accession>A0A2S6ID38</accession>
<evidence type="ECO:0000259" key="13">
    <source>
        <dbReference type="Pfam" id="PF02770"/>
    </source>
</evidence>
<keyword evidence="6" id="KW-0274">FAD</keyword>
<dbReference type="Pfam" id="PF01756">
    <property type="entry name" value="ACOX"/>
    <property type="match status" value="1"/>
</dbReference>
<dbReference type="AlphaFoldDB" id="A0A2S6ID38"/>
<organism evidence="15 16">
    <name type="scientific">Kineococcus xinjiangensis</name>
    <dbReference type="NCBI Taxonomy" id="512762"/>
    <lineage>
        <taxon>Bacteria</taxon>
        <taxon>Bacillati</taxon>
        <taxon>Actinomycetota</taxon>
        <taxon>Actinomycetes</taxon>
        <taxon>Kineosporiales</taxon>
        <taxon>Kineosporiaceae</taxon>
        <taxon>Kineococcus</taxon>
    </lineage>
</organism>
<dbReference type="InterPro" id="IPR012258">
    <property type="entry name" value="Acyl-CoA_oxidase"/>
</dbReference>
<dbReference type="SUPFAM" id="SSF56645">
    <property type="entry name" value="Acyl-CoA dehydrogenase NM domain-like"/>
    <property type="match status" value="1"/>
</dbReference>
<evidence type="ECO:0000256" key="3">
    <source>
        <dbReference type="ARBA" id="ARBA00006288"/>
    </source>
</evidence>
<feature type="region of interest" description="Disordered" evidence="11">
    <location>
        <begin position="1"/>
        <end position="28"/>
    </location>
</feature>
<comment type="cofactor">
    <cofactor evidence="1">
        <name>FAD</name>
        <dbReference type="ChEBI" id="CHEBI:57692"/>
    </cofactor>
</comment>
<reference evidence="15 16" key="1">
    <citation type="submission" date="2018-02" db="EMBL/GenBank/DDBJ databases">
        <title>Genomic Encyclopedia of Archaeal and Bacterial Type Strains, Phase II (KMG-II): from individual species to whole genera.</title>
        <authorList>
            <person name="Goeker M."/>
        </authorList>
    </citation>
    <scope>NUCLEOTIDE SEQUENCE [LARGE SCALE GENOMIC DNA]</scope>
    <source>
        <strain evidence="15 16">DSM 22857</strain>
    </source>
</reference>
<dbReference type="InterPro" id="IPR006091">
    <property type="entry name" value="Acyl-CoA_Oxase/DH_mid-dom"/>
</dbReference>
<dbReference type="Pfam" id="PF02770">
    <property type="entry name" value="Acyl-CoA_dh_M"/>
    <property type="match status" value="1"/>
</dbReference>
<dbReference type="InterPro" id="IPR009100">
    <property type="entry name" value="AcylCoA_DH/oxidase_NM_dom_sf"/>
</dbReference>
<keyword evidence="7" id="KW-0276">Fatty acid metabolism</keyword>
<name>A0A2S6ID38_9ACTN</name>
<dbReference type="GO" id="GO:0071949">
    <property type="term" value="F:FAD binding"/>
    <property type="evidence" value="ECO:0007669"/>
    <property type="project" value="InterPro"/>
</dbReference>
<dbReference type="GO" id="GO:0055088">
    <property type="term" value="P:lipid homeostasis"/>
    <property type="evidence" value="ECO:0007669"/>
    <property type="project" value="TreeGrafter"/>
</dbReference>
<evidence type="ECO:0000256" key="4">
    <source>
        <dbReference type="ARBA" id="ARBA00012870"/>
    </source>
</evidence>
<evidence type="ECO:0000256" key="5">
    <source>
        <dbReference type="ARBA" id="ARBA00022630"/>
    </source>
</evidence>
<dbReference type="FunFam" id="2.40.110.10:FF:000005">
    <property type="entry name" value="Acyl-coenzyme A oxidase"/>
    <property type="match status" value="1"/>
</dbReference>
<evidence type="ECO:0000313" key="15">
    <source>
        <dbReference type="EMBL" id="PPK92121.1"/>
    </source>
</evidence>
<evidence type="ECO:0000256" key="2">
    <source>
        <dbReference type="ARBA" id="ARBA00004275"/>
    </source>
</evidence>
<feature type="domain" description="Acyl-CoA oxidase C-alpha1" evidence="14">
    <location>
        <begin position="304"/>
        <end position="467"/>
    </location>
</feature>
<dbReference type="PIRSF" id="PIRSF000168">
    <property type="entry name" value="Acyl-CoA_oxidase"/>
    <property type="match status" value="1"/>
</dbReference>
<keyword evidence="9" id="KW-0443">Lipid metabolism</keyword>
<feature type="domain" description="Acyl-CoA oxidase/dehydrogenase middle" evidence="13">
    <location>
        <begin position="160"/>
        <end position="268"/>
    </location>
</feature>
<evidence type="ECO:0000256" key="10">
    <source>
        <dbReference type="ARBA" id="ARBA00023140"/>
    </source>
</evidence>
<dbReference type="GO" id="GO:0003997">
    <property type="term" value="F:acyl-CoA oxidase activity"/>
    <property type="evidence" value="ECO:0007669"/>
    <property type="project" value="UniProtKB-EC"/>
</dbReference>
<dbReference type="FunFam" id="1.20.140.10:FF:000007">
    <property type="entry name" value="Acyl-coenzyme A oxidase"/>
    <property type="match status" value="1"/>
</dbReference>
<comment type="similarity">
    <text evidence="3">Belongs to the acyl-CoA oxidase family.</text>
</comment>
<dbReference type="FunFam" id="1.20.140.10:FF:000010">
    <property type="entry name" value="Acyl-coenzyme A oxidase"/>
    <property type="match status" value="1"/>
</dbReference>
<dbReference type="RefSeq" id="WP_104435323.1">
    <property type="nucleotide sequence ID" value="NZ_PTJD01000017.1"/>
</dbReference>
<dbReference type="PANTHER" id="PTHR10909">
    <property type="entry name" value="ELECTRON TRANSPORT OXIDOREDUCTASE"/>
    <property type="match status" value="1"/>
</dbReference>
<proteinExistence type="inferred from homology"/>
<dbReference type="Pfam" id="PF22924">
    <property type="entry name" value="ACOX_C_alpha1"/>
    <property type="match status" value="1"/>
</dbReference>
<feature type="domain" description="Acyl-CoA oxidase C-terminal" evidence="12">
    <location>
        <begin position="528"/>
        <end position="664"/>
    </location>
</feature>
<dbReference type="GO" id="GO:0033540">
    <property type="term" value="P:fatty acid beta-oxidation using acyl-CoA oxidase"/>
    <property type="evidence" value="ECO:0007669"/>
    <property type="project" value="TreeGrafter"/>
</dbReference>
<evidence type="ECO:0000256" key="11">
    <source>
        <dbReference type="SAM" id="MobiDB-lite"/>
    </source>
</evidence>
<dbReference type="InterPro" id="IPR055060">
    <property type="entry name" value="ACOX_C_alpha1"/>
</dbReference>
<sequence length="669" mass="73000">MTATDVHAPERTPAGGQAPARAAEESTVPAGPVDTEALRRFVDGTFRELREKCRAELPLDLFEPADHLTTAEHRDRTRDQLRRIVAMGGHELGFSSRYGGGDDPGGQVSQFEMLGFGDASLMIKSGVQFGLFAGSVQALGTERHHTEVLPRALKLDLVGCFAMTESGHGSDVASLSTTATYDAATQEFVIHSPDAMAQKEYIGGAAEDAEMAVVFAQLETKGERHGVHALLVPIRRDGQALPGITLSDCGRKAGLNGVDNGRIMFDQVRVPRTALLDRYAQVAEDGTYSSLIKSANARFFTMLGALVKGRVSISGGALSQTKIALAIALRHALNRRQFGRPGTDEEVLLLDYLSHQRRLLIPLATTYALTFAQDELLQAMHEVVGAQLRGREVDTVKQRAFEAQAAGMKAASSWHATATIQTCREACGGAGYLSENRLPQLKADSDIFTTFEGDNTVLLQLVAKSLLTQYKQQFSDLDTLGMAKFATLDFVSTVAGRSPARLLVQEIIDSAPRRGDGEEELHSRAWQLQLVQYREKHVVETLAKRARRAQSKSEGRSFEALNALQDHMIMAGRAHVDRVVLEAFTAAVARCEDPGVKALLEQVCDLHALALLEAEKGWYLQHRRISPVRAKQITHAVNDALAKLRPRTEELLAGFGIPEAWLQASVLQR</sequence>
<evidence type="ECO:0000259" key="12">
    <source>
        <dbReference type="Pfam" id="PF01756"/>
    </source>
</evidence>
<evidence type="ECO:0000256" key="9">
    <source>
        <dbReference type="ARBA" id="ARBA00023098"/>
    </source>
</evidence>